<keyword evidence="1" id="KW-0732">Signal</keyword>
<gene>
    <name evidence="2" type="ORF">E4021_09190</name>
</gene>
<accession>A0A4S4NN31</accession>
<feature type="chain" id="PRO_5020880691" evidence="1">
    <location>
        <begin position="21"/>
        <end position="320"/>
    </location>
</feature>
<reference evidence="2 3" key="1">
    <citation type="submission" date="2019-04" db="EMBL/GenBank/DDBJ databases">
        <title>Lewinella litorea sp. nov., isolated from a marine sand.</title>
        <authorList>
            <person name="Yoon J.-H."/>
        </authorList>
    </citation>
    <scope>NUCLEOTIDE SEQUENCE [LARGE SCALE GENOMIC DNA]</scope>
    <source>
        <strain evidence="2 3">HSMS-39</strain>
    </source>
</reference>
<dbReference type="AlphaFoldDB" id="A0A4S4NN31"/>
<dbReference type="OrthoDB" id="1493307at2"/>
<proteinExistence type="predicted"/>
<dbReference type="Proteomes" id="UP000308528">
    <property type="component" value="Unassembled WGS sequence"/>
</dbReference>
<protein>
    <submittedName>
        <fullName evidence="2">Uncharacterized protein</fullName>
    </submittedName>
</protein>
<organism evidence="2 3">
    <name type="scientific">Neolewinella litorea</name>
    <dbReference type="NCBI Taxonomy" id="2562452"/>
    <lineage>
        <taxon>Bacteria</taxon>
        <taxon>Pseudomonadati</taxon>
        <taxon>Bacteroidota</taxon>
        <taxon>Saprospiria</taxon>
        <taxon>Saprospirales</taxon>
        <taxon>Lewinellaceae</taxon>
        <taxon>Neolewinella</taxon>
    </lineage>
</organism>
<keyword evidence="3" id="KW-1185">Reference proteome</keyword>
<dbReference type="RefSeq" id="WP_136458648.1">
    <property type="nucleotide sequence ID" value="NZ_SRSF01000003.1"/>
</dbReference>
<dbReference type="EMBL" id="SRSF01000003">
    <property type="protein sequence ID" value="THH39778.1"/>
    <property type="molecule type" value="Genomic_DNA"/>
</dbReference>
<comment type="caution">
    <text evidence="2">The sequence shown here is derived from an EMBL/GenBank/DDBJ whole genome shotgun (WGS) entry which is preliminary data.</text>
</comment>
<name>A0A4S4NN31_9BACT</name>
<evidence type="ECO:0000313" key="3">
    <source>
        <dbReference type="Proteomes" id="UP000308528"/>
    </source>
</evidence>
<sequence>MTRILLLLLLPLFAGSQESAVPLVLFARGEVTYSAPEKRPINVYTGTYLAGPGQITVAEGAGVEIGHRNCYIRIEDPGTYALTDLLAKEPPATGFLKRFIEFVRRGFDQSATDQDLERAYLSNQGNSQGNVEGFGDAGLAGLKPFGGTLCPEPTPFTWPAAAADATYRVRIVDSLTDASLLSVVTKDTSVLVDLGALDLRDGGRYFWEVFPQPGAPARLGRPSASATGVRIRFTYREMPCEEVLADLRQTPFYRDSTTQEQRQLLEVMVLEEEGYLYAADRLYQESIRQSTDAYPLRRNYAAFLARWNQRSAARDLIHPR</sequence>
<evidence type="ECO:0000256" key="1">
    <source>
        <dbReference type="SAM" id="SignalP"/>
    </source>
</evidence>
<feature type="signal peptide" evidence="1">
    <location>
        <begin position="1"/>
        <end position="20"/>
    </location>
</feature>
<evidence type="ECO:0000313" key="2">
    <source>
        <dbReference type="EMBL" id="THH39778.1"/>
    </source>
</evidence>